<keyword evidence="2" id="KW-1185">Reference proteome</keyword>
<dbReference type="Gene3D" id="3.20.20.140">
    <property type="entry name" value="Metal-dependent hydrolases"/>
    <property type="match status" value="1"/>
</dbReference>
<protein>
    <submittedName>
        <fullName evidence="1">PHP domain protein</fullName>
    </submittedName>
</protein>
<dbReference type="RefSeq" id="WP_046442396.1">
    <property type="nucleotide sequence ID" value="NZ_LAYJ01000045.1"/>
</dbReference>
<dbReference type="AlphaFoldDB" id="A0A0M2NP91"/>
<accession>A0A0M2NP91</accession>
<reference evidence="1 2" key="1">
    <citation type="submission" date="2015-04" db="EMBL/GenBank/DDBJ databases">
        <title>Draft genome sequence of bacteremic isolate Catabacter hongkongensis type strain HKU16T.</title>
        <authorList>
            <person name="Lau S.K."/>
            <person name="Teng J.L."/>
            <person name="Huang Y."/>
            <person name="Curreem S.O."/>
            <person name="Tsui S.K."/>
            <person name="Woo P.C."/>
        </authorList>
    </citation>
    <scope>NUCLEOTIDE SEQUENCE [LARGE SCALE GENOMIC DNA]</scope>
    <source>
        <strain evidence="1 2">HKU16</strain>
    </source>
</reference>
<dbReference type="GO" id="GO:0004534">
    <property type="term" value="F:5'-3' RNA exonuclease activity"/>
    <property type="evidence" value="ECO:0007669"/>
    <property type="project" value="TreeGrafter"/>
</dbReference>
<organism evidence="1 2">
    <name type="scientific">Christensenella hongkongensis</name>
    <dbReference type="NCBI Taxonomy" id="270498"/>
    <lineage>
        <taxon>Bacteria</taxon>
        <taxon>Bacillati</taxon>
        <taxon>Bacillota</taxon>
        <taxon>Clostridia</taxon>
        <taxon>Christensenellales</taxon>
        <taxon>Christensenellaceae</taxon>
        <taxon>Christensenella</taxon>
    </lineage>
</organism>
<dbReference type="CDD" id="cd07432">
    <property type="entry name" value="PHP_HisPPase"/>
    <property type="match status" value="1"/>
</dbReference>
<evidence type="ECO:0000313" key="2">
    <source>
        <dbReference type="Proteomes" id="UP000034076"/>
    </source>
</evidence>
<gene>
    <name evidence="1" type="ORF">CHK_0443</name>
</gene>
<name>A0A0M2NP91_9FIRM</name>
<dbReference type="OrthoDB" id="9777619at2"/>
<proteinExistence type="predicted"/>
<comment type="caution">
    <text evidence="1">The sequence shown here is derived from an EMBL/GenBank/DDBJ whole genome shotgun (WGS) entry which is preliminary data.</text>
</comment>
<dbReference type="Proteomes" id="UP000034076">
    <property type="component" value="Unassembled WGS sequence"/>
</dbReference>
<dbReference type="EMBL" id="LAYJ01000045">
    <property type="protein sequence ID" value="KKI52015.1"/>
    <property type="molecule type" value="Genomic_DNA"/>
</dbReference>
<dbReference type="STRING" id="270498.CHK_0443"/>
<sequence length="234" mass="26963">MKYYQAELHCHTKEVSPCSRIPARYLINGYQEAGYRYVFTTDHYHPEVFEVPKLKRKSWKEKIDYFWNGYEHALKAAEGTGITVLPGMEVALGIDQESGLGSDFLVYGFTREFLYDEPYLYRLSFQDFYRKMHENGFLVFQAHPYRYGLTPVEPVCYDGIEIVNTHPRHFSRNKLAIEFAAEHDLLMIGGSDAHSEEDVGRGGVMLPDGIHSAQEFVRFIRENGSPELIVTFGA</sequence>
<dbReference type="InterPro" id="IPR016195">
    <property type="entry name" value="Pol/histidinol_Pase-like"/>
</dbReference>
<dbReference type="SUPFAM" id="SSF89550">
    <property type="entry name" value="PHP domain-like"/>
    <property type="match status" value="1"/>
</dbReference>
<dbReference type="InterPro" id="IPR052018">
    <property type="entry name" value="PHP_domain"/>
</dbReference>
<dbReference type="Pfam" id="PF13263">
    <property type="entry name" value="PHP_C"/>
    <property type="match status" value="1"/>
</dbReference>
<dbReference type="PANTHER" id="PTHR42924:SF3">
    <property type="entry name" value="POLYMERASE_HISTIDINOL PHOSPHATASE N-TERMINAL DOMAIN-CONTAINING PROTEIN"/>
    <property type="match status" value="1"/>
</dbReference>
<dbReference type="PANTHER" id="PTHR42924">
    <property type="entry name" value="EXONUCLEASE"/>
    <property type="match status" value="1"/>
</dbReference>
<dbReference type="GO" id="GO:0035312">
    <property type="term" value="F:5'-3' DNA exonuclease activity"/>
    <property type="evidence" value="ECO:0007669"/>
    <property type="project" value="TreeGrafter"/>
</dbReference>
<evidence type="ECO:0000313" key="1">
    <source>
        <dbReference type="EMBL" id="KKI52015.1"/>
    </source>
</evidence>